<proteinExistence type="predicted"/>
<gene>
    <name evidence="6" type="ORF">MSP8886_00373</name>
</gene>
<feature type="transmembrane region" description="Helical" evidence="4">
    <location>
        <begin position="441"/>
        <end position="463"/>
    </location>
</feature>
<sequence>MSQKARLERWLDKGLVRLGRRSLYWQVFMLIGLVCLLVLPLFGAVPQYHWQTPWNNGQLFSEWVLWAIWYPGTLLSVLLVGRLWCGILCPLGAMSEWFSHIGARFPIPSFIKHPMTTAMSFIWVTIWAQTLDVRDDLRAALLLFALIFALAVGCGLLFGSEHKQGRRVWCRHLCPIGSILGVFSRLGVVNLVRKQAKGQSPHLSEGYRDNGLCPTSIDLASKQTARHCIKCARCVNPESKGGLTVQIRQLGTEIIKIDRHAPCLSELWFIWLAPGLAVAGFVWAQTPLYVSFRQALGQFALSQHWYGWLQAGPSWLMNQNAALNQHYLWLDFFSISGFMLGFALLLAVPLLLCSWLASYAFHANQSRRSQRMAAFGYQFAPMAMLCILLGLGSTLFATLKQVVGNDVMFLELGLLVMALLFNGVSAWRWTAAQNVSLACRILLNGLLLIGCALLSAATLWSIFPTLLFH</sequence>
<keyword evidence="7" id="KW-1185">Reference proteome</keyword>
<dbReference type="PANTHER" id="PTHR30224">
    <property type="entry name" value="ELECTRON TRANSPORT PROTEIN"/>
    <property type="match status" value="1"/>
</dbReference>
<feature type="transmembrane region" description="Helical" evidence="4">
    <location>
        <begin position="338"/>
        <end position="361"/>
    </location>
</feature>
<feature type="transmembrane region" description="Helical" evidence="4">
    <location>
        <begin position="110"/>
        <end position="128"/>
    </location>
</feature>
<evidence type="ECO:0000256" key="4">
    <source>
        <dbReference type="SAM" id="Phobius"/>
    </source>
</evidence>
<dbReference type="EMBL" id="FLOB01000001">
    <property type="protein sequence ID" value="SBS25737.1"/>
    <property type="molecule type" value="Genomic_DNA"/>
</dbReference>
<dbReference type="Pfam" id="PF12801">
    <property type="entry name" value="Fer4_5"/>
    <property type="match status" value="2"/>
</dbReference>
<name>A0A1A8T310_9GAMM</name>
<dbReference type="STRING" id="1792290.MSP8886_00373"/>
<feature type="transmembrane region" description="Helical" evidence="4">
    <location>
        <begin position="140"/>
        <end position="159"/>
    </location>
</feature>
<keyword evidence="4" id="KW-1133">Transmembrane helix</keyword>
<keyword evidence="2" id="KW-1003">Cell membrane</keyword>
<feature type="transmembrane region" description="Helical" evidence="4">
    <location>
        <begin position="267"/>
        <end position="284"/>
    </location>
</feature>
<dbReference type="InterPro" id="IPR017896">
    <property type="entry name" value="4Fe4S_Fe-S-bd"/>
</dbReference>
<keyword evidence="3 4" id="KW-0472">Membrane</keyword>
<dbReference type="GO" id="GO:0005886">
    <property type="term" value="C:plasma membrane"/>
    <property type="evidence" value="ECO:0007669"/>
    <property type="project" value="UniProtKB-SubCell"/>
</dbReference>
<feature type="domain" description="4Fe-4S ferredoxin-type" evidence="5">
    <location>
        <begin position="64"/>
        <end position="107"/>
    </location>
</feature>
<evidence type="ECO:0000313" key="7">
    <source>
        <dbReference type="Proteomes" id="UP000092544"/>
    </source>
</evidence>
<organism evidence="6 7">
    <name type="scientific">Marinomonas spartinae</name>
    <dbReference type="NCBI Taxonomy" id="1792290"/>
    <lineage>
        <taxon>Bacteria</taxon>
        <taxon>Pseudomonadati</taxon>
        <taxon>Pseudomonadota</taxon>
        <taxon>Gammaproteobacteria</taxon>
        <taxon>Oceanospirillales</taxon>
        <taxon>Oceanospirillaceae</taxon>
        <taxon>Marinomonas</taxon>
    </lineage>
</organism>
<dbReference type="RefSeq" id="WP_067012121.1">
    <property type="nucleotide sequence ID" value="NZ_FLOB01000001.1"/>
</dbReference>
<evidence type="ECO:0000259" key="5">
    <source>
        <dbReference type="Pfam" id="PF12801"/>
    </source>
</evidence>
<evidence type="ECO:0000256" key="3">
    <source>
        <dbReference type="ARBA" id="ARBA00023136"/>
    </source>
</evidence>
<dbReference type="PANTHER" id="PTHR30224:SF4">
    <property type="entry name" value="ELECTRON TRANSPORT PROTEIN YCCM-RELATED"/>
    <property type="match status" value="1"/>
</dbReference>
<feature type="domain" description="4Fe-4S ferredoxin-type" evidence="5">
    <location>
        <begin position="166"/>
        <end position="189"/>
    </location>
</feature>
<feature type="transmembrane region" description="Helical" evidence="4">
    <location>
        <begin position="408"/>
        <end position="429"/>
    </location>
</feature>
<protein>
    <submittedName>
        <fullName evidence="6">Quinol dehydrogenase membrane component</fullName>
    </submittedName>
</protein>
<dbReference type="Proteomes" id="UP000092544">
    <property type="component" value="Unassembled WGS sequence"/>
</dbReference>
<keyword evidence="4" id="KW-0812">Transmembrane</keyword>
<feature type="transmembrane region" description="Helical" evidence="4">
    <location>
        <begin position="63"/>
        <end position="89"/>
    </location>
</feature>
<feature type="transmembrane region" description="Helical" evidence="4">
    <location>
        <begin position="23"/>
        <end position="43"/>
    </location>
</feature>
<comment type="subcellular location">
    <subcellularLocation>
        <location evidence="1">Cell membrane</location>
    </subcellularLocation>
</comment>
<dbReference type="InterPro" id="IPR052378">
    <property type="entry name" value="NosR_regulator"/>
</dbReference>
<accession>A0A1A8T310</accession>
<evidence type="ECO:0000313" key="6">
    <source>
        <dbReference type="EMBL" id="SBS25737.1"/>
    </source>
</evidence>
<dbReference type="AlphaFoldDB" id="A0A1A8T310"/>
<evidence type="ECO:0000256" key="2">
    <source>
        <dbReference type="ARBA" id="ARBA00022475"/>
    </source>
</evidence>
<evidence type="ECO:0000256" key="1">
    <source>
        <dbReference type="ARBA" id="ARBA00004236"/>
    </source>
</evidence>
<feature type="transmembrane region" description="Helical" evidence="4">
    <location>
        <begin position="373"/>
        <end position="396"/>
    </location>
</feature>
<reference evidence="6 7" key="1">
    <citation type="submission" date="2016-06" db="EMBL/GenBank/DDBJ databases">
        <authorList>
            <person name="Kjaerup R.B."/>
            <person name="Dalgaard T.S."/>
            <person name="Juul-Madsen H.R."/>
        </authorList>
    </citation>
    <scope>NUCLEOTIDE SEQUENCE [LARGE SCALE GENOMIC DNA]</scope>
    <source>
        <strain evidence="6 7">CECT 8886</strain>
    </source>
</reference>